<dbReference type="PANTHER" id="PTHR31286:SF178">
    <property type="entry name" value="DUF4283 DOMAIN-CONTAINING PROTEIN"/>
    <property type="match status" value="1"/>
</dbReference>
<comment type="caution">
    <text evidence="3">The sequence shown here is derived from an EMBL/GenBank/DDBJ whole genome shotgun (WGS) entry which is preliminary data.</text>
</comment>
<proteinExistence type="predicted"/>
<dbReference type="GO" id="GO:0008270">
    <property type="term" value="F:zinc ion binding"/>
    <property type="evidence" value="ECO:0007669"/>
    <property type="project" value="UniProtKB-KW"/>
</dbReference>
<keyword evidence="1" id="KW-0862">Zinc</keyword>
<dbReference type="Pfam" id="PF14392">
    <property type="entry name" value="zf-CCHC_4"/>
    <property type="match status" value="1"/>
</dbReference>
<protein>
    <recommendedName>
        <fullName evidence="2">CCHC-type domain-containing protein</fullName>
    </recommendedName>
</protein>
<accession>A0AA88WN52</accession>
<keyword evidence="1" id="KW-0863">Zinc-finger</keyword>
<dbReference type="PROSITE" id="PS50158">
    <property type="entry name" value="ZF_CCHC"/>
    <property type="match status" value="1"/>
</dbReference>
<evidence type="ECO:0000313" key="3">
    <source>
        <dbReference type="EMBL" id="KAK3028765.1"/>
    </source>
</evidence>
<feature type="domain" description="CCHC-type" evidence="2">
    <location>
        <begin position="72"/>
        <end position="85"/>
    </location>
</feature>
<evidence type="ECO:0000256" key="1">
    <source>
        <dbReference type="PROSITE-ProRule" id="PRU00047"/>
    </source>
</evidence>
<dbReference type="InterPro" id="IPR001878">
    <property type="entry name" value="Znf_CCHC"/>
</dbReference>
<dbReference type="AlphaFoldDB" id="A0AA88WN52"/>
<name>A0AA88WN52_9ASTE</name>
<keyword evidence="1" id="KW-0479">Metal-binding</keyword>
<dbReference type="Proteomes" id="UP001188597">
    <property type="component" value="Unassembled WGS sequence"/>
</dbReference>
<evidence type="ECO:0000259" key="2">
    <source>
        <dbReference type="PROSITE" id="PS50158"/>
    </source>
</evidence>
<dbReference type="InterPro" id="IPR025836">
    <property type="entry name" value="Zn_knuckle_CX2CX4HX4C"/>
</dbReference>
<keyword evidence="4" id="KW-1185">Reference proteome</keyword>
<sequence length="289" mass="33275">MTSNNVITIGKRIGVLLQVEHSRNGRIGEAGFMRLRVEIALEQPIPKGFALKREGREDTWIQFRYERLPDFCFRCGFLGHVRKWCIRPIDPTAEWKYAGELQQYSPWIRASYEGEKSYRYSNSSHNPLPPQFTETRNWMINQKEISAPEAKALCSGSSISLRTMRHLVYSHKDPNRKEFSELATNTWLWIEFCTSWGRFANNYRARLVLDAGNHDDAIISSPNRSSNLQESEPGYFPALFLSVIKLKLLNGPKLRLVTVVCTSSLAWEAMTSTGTKVPWYNISIVSWGY</sequence>
<reference evidence="3" key="1">
    <citation type="submission" date="2022-12" db="EMBL/GenBank/DDBJ databases">
        <title>Draft genome assemblies for two species of Escallonia (Escalloniales).</title>
        <authorList>
            <person name="Chanderbali A."/>
            <person name="Dervinis C."/>
            <person name="Anghel I."/>
            <person name="Soltis D."/>
            <person name="Soltis P."/>
            <person name="Zapata F."/>
        </authorList>
    </citation>
    <scope>NUCLEOTIDE SEQUENCE</scope>
    <source>
        <strain evidence="3">UCBG64.0493</strain>
        <tissue evidence="3">Leaf</tissue>
    </source>
</reference>
<evidence type="ECO:0000313" key="4">
    <source>
        <dbReference type="Proteomes" id="UP001188597"/>
    </source>
</evidence>
<dbReference type="EMBL" id="JAVXUP010000404">
    <property type="protein sequence ID" value="KAK3028765.1"/>
    <property type="molecule type" value="Genomic_DNA"/>
</dbReference>
<dbReference type="GO" id="GO:0003676">
    <property type="term" value="F:nucleic acid binding"/>
    <property type="evidence" value="ECO:0007669"/>
    <property type="project" value="InterPro"/>
</dbReference>
<organism evidence="3 4">
    <name type="scientific">Escallonia herrerae</name>
    <dbReference type="NCBI Taxonomy" id="1293975"/>
    <lineage>
        <taxon>Eukaryota</taxon>
        <taxon>Viridiplantae</taxon>
        <taxon>Streptophyta</taxon>
        <taxon>Embryophyta</taxon>
        <taxon>Tracheophyta</taxon>
        <taxon>Spermatophyta</taxon>
        <taxon>Magnoliopsida</taxon>
        <taxon>eudicotyledons</taxon>
        <taxon>Gunneridae</taxon>
        <taxon>Pentapetalae</taxon>
        <taxon>asterids</taxon>
        <taxon>campanulids</taxon>
        <taxon>Escalloniales</taxon>
        <taxon>Escalloniaceae</taxon>
        <taxon>Escallonia</taxon>
    </lineage>
</organism>
<gene>
    <name evidence="3" type="ORF">RJ639_037986</name>
</gene>
<dbReference type="InterPro" id="IPR040256">
    <property type="entry name" value="At4g02000-like"/>
</dbReference>
<dbReference type="PANTHER" id="PTHR31286">
    <property type="entry name" value="GLYCINE-RICH CELL WALL STRUCTURAL PROTEIN 1.8-LIKE"/>
    <property type="match status" value="1"/>
</dbReference>